<dbReference type="EMBL" id="BMAW01023919">
    <property type="protein sequence ID" value="GFT85480.1"/>
    <property type="molecule type" value="Genomic_DNA"/>
</dbReference>
<name>A0A8X6PRR8_NEPPI</name>
<protein>
    <submittedName>
        <fullName evidence="1">Uncharacterized protein</fullName>
    </submittedName>
</protein>
<comment type="caution">
    <text evidence="1">The sequence shown here is derived from an EMBL/GenBank/DDBJ whole genome shotgun (WGS) entry which is preliminary data.</text>
</comment>
<reference evidence="1" key="1">
    <citation type="submission" date="2020-08" db="EMBL/GenBank/DDBJ databases">
        <title>Multicomponent nature underlies the extraordinary mechanical properties of spider dragline silk.</title>
        <authorList>
            <person name="Kono N."/>
            <person name="Nakamura H."/>
            <person name="Mori M."/>
            <person name="Yoshida Y."/>
            <person name="Ohtoshi R."/>
            <person name="Malay A.D."/>
            <person name="Moran D.A.P."/>
            <person name="Tomita M."/>
            <person name="Numata K."/>
            <person name="Arakawa K."/>
        </authorList>
    </citation>
    <scope>NUCLEOTIDE SEQUENCE</scope>
</reference>
<evidence type="ECO:0000313" key="1">
    <source>
        <dbReference type="EMBL" id="GFT85480.1"/>
    </source>
</evidence>
<evidence type="ECO:0000313" key="2">
    <source>
        <dbReference type="Proteomes" id="UP000887013"/>
    </source>
</evidence>
<proteinExistence type="predicted"/>
<organism evidence="1 2">
    <name type="scientific">Nephila pilipes</name>
    <name type="common">Giant wood spider</name>
    <name type="synonym">Nephila maculata</name>
    <dbReference type="NCBI Taxonomy" id="299642"/>
    <lineage>
        <taxon>Eukaryota</taxon>
        <taxon>Metazoa</taxon>
        <taxon>Ecdysozoa</taxon>
        <taxon>Arthropoda</taxon>
        <taxon>Chelicerata</taxon>
        <taxon>Arachnida</taxon>
        <taxon>Araneae</taxon>
        <taxon>Araneomorphae</taxon>
        <taxon>Entelegynae</taxon>
        <taxon>Araneoidea</taxon>
        <taxon>Nephilidae</taxon>
        <taxon>Nephila</taxon>
    </lineage>
</organism>
<gene>
    <name evidence="1" type="ORF">NPIL_477961</name>
</gene>
<sequence>MESEGSNIRVLEDDTTFSADDPYILMTLSFAPPLVSSDKAWEFPPSVTSCVVWMTVLASDLESCEDAISLSSFVTTLFN</sequence>
<keyword evidence="2" id="KW-1185">Reference proteome</keyword>
<accession>A0A8X6PRR8</accession>
<dbReference type="Proteomes" id="UP000887013">
    <property type="component" value="Unassembled WGS sequence"/>
</dbReference>
<dbReference type="AlphaFoldDB" id="A0A8X6PRR8"/>